<evidence type="ECO:0000313" key="1">
    <source>
        <dbReference type="EMBL" id="MBB5329445.1"/>
    </source>
</evidence>
<dbReference type="EMBL" id="JACHEB010000006">
    <property type="protein sequence ID" value="MBB5329445.1"/>
    <property type="molecule type" value="Genomic_DNA"/>
</dbReference>
<dbReference type="AlphaFoldDB" id="A0A9X0QFT5"/>
<accession>A0A9X0QFT5</accession>
<gene>
    <name evidence="1" type="ORF">HDF14_003063</name>
</gene>
<evidence type="ECO:0000313" key="2">
    <source>
        <dbReference type="Proteomes" id="UP000535182"/>
    </source>
</evidence>
<organism evidence="1 2">
    <name type="scientific">Tunturiibacter gelidiferens</name>
    <dbReference type="NCBI Taxonomy" id="3069689"/>
    <lineage>
        <taxon>Bacteria</taxon>
        <taxon>Pseudomonadati</taxon>
        <taxon>Acidobacteriota</taxon>
        <taxon>Terriglobia</taxon>
        <taxon>Terriglobales</taxon>
        <taxon>Acidobacteriaceae</taxon>
        <taxon>Tunturiibacter</taxon>
    </lineage>
</organism>
<sequence>MLSDLSLKNMMRAEEMHQCIADELGGVHGADDRLFLFTAFVSVVMSHHEAILTLLKNERLARSALALFRPLLEAAYRGLFAGFLASSRELEVINDGYTLWNLERLSGISG</sequence>
<keyword evidence="2" id="KW-1185">Reference proteome</keyword>
<protein>
    <submittedName>
        <fullName evidence="1">Uncharacterized protein</fullName>
    </submittedName>
</protein>
<dbReference type="Proteomes" id="UP000535182">
    <property type="component" value="Unassembled WGS sequence"/>
</dbReference>
<proteinExistence type="predicted"/>
<name>A0A9X0QFT5_9BACT</name>
<reference evidence="1 2" key="1">
    <citation type="submission" date="2020-08" db="EMBL/GenBank/DDBJ databases">
        <title>Genomic Encyclopedia of Type Strains, Phase IV (KMG-V): Genome sequencing to study the core and pangenomes of soil and plant-associated prokaryotes.</title>
        <authorList>
            <person name="Whitman W."/>
        </authorList>
    </citation>
    <scope>NUCLEOTIDE SEQUENCE [LARGE SCALE GENOMIC DNA]</scope>
    <source>
        <strain evidence="1 2">X5P2</strain>
    </source>
</reference>
<dbReference type="InterPro" id="IPR054257">
    <property type="entry name" value="DUF6988"/>
</dbReference>
<comment type="caution">
    <text evidence="1">The sequence shown here is derived from an EMBL/GenBank/DDBJ whole genome shotgun (WGS) entry which is preliminary data.</text>
</comment>
<dbReference type="RefSeq" id="WP_183977895.1">
    <property type="nucleotide sequence ID" value="NZ_JACHEB010000006.1"/>
</dbReference>
<dbReference type="Pfam" id="PF22491">
    <property type="entry name" value="DUF6988"/>
    <property type="match status" value="1"/>
</dbReference>